<dbReference type="GO" id="GO:0004867">
    <property type="term" value="F:serine-type endopeptidase inhibitor activity"/>
    <property type="evidence" value="ECO:0007669"/>
    <property type="project" value="InterPro"/>
</dbReference>
<dbReference type="SUPFAM" id="SSF57362">
    <property type="entry name" value="BPTI-like"/>
    <property type="match status" value="1"/>
</dbReference>
<dbReference type="WBParaSite" id="Minc3s00043g02392">
    <property type="protein sequence ID" value="Minc3s00043g02392"/>
    <property type="gene ID" value="Minc3s00043g02392"/>
</dbReference>
<keyword evidence="1" id="KW-1015">Disulfide bond</keyword>
<dbReference type="PROSITE" id="PS00484">
    <property type="entry name" value="THYROGLOBULIN_1_1"/>
    <property type="match status" value="1"/>
</dbReference>
<dbReference type="PANTHER" id="PTHR47248:SF7">
    <property type="entry name" value="BPTI_KUNITZ INHIBITOR DOMAIN-CONTAINING PROTEIN"/>
    <property type="match status" value="1"/>
</dbReference>
<comment type="caution">
    <text evidence="2">Lacks conserved residue(s) required for the propagation of feature annotation.</text>
</comment>
<name>A0A914KLQ2_MELIC</name>
<dbReference type="SMART" id="SM00131">
    <property type="entry name" value="KU"/>
    <property type="match status" value="1"/>
</dbReference>
<proteinExistence type="predicted"/>
<dbReference type="PROSITE" id="PS00280">
    <property type="entry name" value="BPTI_KUNITZ_1"/>
    <property type="match status" value="1"/>
</dbReference>
<dbReference type="CDD" id="cd00109">
    <property type="entry name" value="Kunitz-type"/>
    <property type="match status" value="1"/>
</dbReference>
<dbReference type="PRINTS" id="PR00759">
    <property type="entry name" value="BASICPTASE"/>
</dbReference>
<evidence type="ECO:0000259" key="4">
    <source>
        <dbReference type="PROSITE" id="PS51162"/>
    </source>
</evidence>
<evidence type="ECO:0000313" key="6">
    <source>
        <dbReference type="WBParaSite" id="Minc3s00043g02392"/>
    </source>
</evidence>
<dbReference type="Gene3D" id="4.10.410.10">
    <property type="entry name" value="Pancreatic trypsin inhibitor Kunitz domain"/>
    <property type="match status" value="1"/>
</dbReference>
<evidence type="ECO:0000259" key="3">
    <source>
        <dbReference type="PROSITE" id="PS50279"/>
    </source>
</evidence>
<dbReference type="InterPro" id="IPR000716">
    <property type="entry name" value="Thyroglobulin_1"/>
</dbReference>
<feature type="domain" description="BPTI/Kunitz inhibitor" evidence="3">
    <location>
        <begin position="228"/>
        <end position="282"/>
    </location>
</feature>
<reference evidence="6" key="1">
    <citation type="submission" date="2022-11" db="UniProtKB">
        <authorList>
            <consortium name="WormBaseParasite"/>
        </authorList>
    </citation>
    <scope>IDENTIFICATION</scope>
</reference>
<organism evidence="5 6">
    <name type="scientific">Meloidogyne incognita</name>
    <name type="common">Southern root-knot nematode worm</name>
    <name type="synonym">Oxyuris incognita</name>
    <dbReference type="NCBI Taxonomy" id="6306"/>
    <lineage>
        <taxon>Eukaryota</taxon>
        <taxon>Metazoa</taxon>
        <taxon>Ecdysozoa</taxon>
        <taxon>Nematoda</taxon>
        <taxon>Chromadorea</taxon>
        <taxon>Rhabditida</taxon>
        <taxon>Tylenchina</taxon>
        <taxon>Tylenchomorpha</taxon>
        <taxon>Tylenchoidea</taxon>
        <taxon>Meloidogynidae</taxon>
        <taxon>Meloidogyninae</taxon>
        <taxon>Meloidogyne</taxon>
        <taxon>Meloidogyne incognita group</taxon>
    </lineage>
</organism>
<dbReference type="AlphaFoldDB" id="A0A914KLQ2"/>
<dbReference type="Proteomes" id="UP000887563">
    <property type="component" value="Unplaced"/>
</dbReference>
<dbReference type="PROSITE" id="PS50279">
    <property type="entry name" value="BPTI_KUNITZ_2"/>
    <property type="match status" value="1"/>
</dbReference>
<evidence type="ECO:0000313" key="5">
    <source>
        <dbReference type="Proteomes" id="UP000887563"/>
    </source>
</evidence>
<dbReference type="Gene3D" id="4.10.800.10">
    <property type="entry name" value="Thyroglobulin type-1"/>
    <property type="match status" value="1"/>
</dbReference>
<dbReference type="PROSITE" id="PS51162">
    <property type="entry name" value="THYROGLOBULIN_1_2"/>
    <property type="match status" value="1"/>
</dbReference>
<feature type="domain" description="Thyroglobulin type-1" evidence="4">
    <location>
        <begin position="127"/>
        <end position="191"/>
    </location>
</feature>
<dbReference type="SMART" id="SM00211">
    <property type="entry name" value="TY"/>
    <property type="match status" value="1"/>
</dbReference>
<sequence>MPSSQEKAGAVIATKISYRQPRTLTPKEKTALSENKFRATKTKSAIPKLYFSVLLLIFTCVGVPEFQNNVYAVSTPVGPCTINSGIDGFPQISLPKLPGTNPRLKCTDKGAEATSTKTLSNRINPECGRCYRSLARYYKDSDDFLFRPLCDPKTGNYLPKQCKDEKHCFCVNVLNGLKLSKEEKPNSQTSCDDGHFDFSIGGGILTKSEKLPSGITIEQRIPIGNPLCKLPKDSGENRCNGKGKGVKWYFDVDTFECLAFNYNGCGGNKNRFDSVTECWDQCKLADMAGCAGMTLPATNSHGHTIVCSSMEAGSAPIQSCPAGYRCTMLAFMGVCCHSATQDLYERNYRPSCVNGKHPLLMEAGGTPANLIGKKCTDNFCPANSSCIEKEIFAHCCPR</sequence>
<dbReference type="InterPro" id="IPR020901">
    <property type="entry name" value="Prtase_inh_Kunz-CS"/>
</dbReference>
<evidence type="ECO:0000256" key="1">
    <source>
        <dbReference type="ARBA" id="ARBA00023157"/>
    </source>
</evidence>
<protein>
    <submittedName>
        <fullName evidence="6">BPTI/Kunitz inhibitor domain-containing protein</fullName>
    </submittedName>
</protein>
<evidence type="ECO:0000256" key="2">
    <source>
        <dbReference type="PROSITE-ProRule" id="PRU00500"/>
    </source>
</evidence>
<accession>A0A914KLQ2</accession>
<dbReference type="PANTHER" id="PTHR47248">
    <property type="entry name" value="PROTEIN CBG06772"/>
    <property type="match status" value="1"/>
</dbReference>
<dbReference type="Pfam" id="PF00086">
    <property type="entry name" value="Thyroglobulin_1"/>
    <property type="match status" value="1"/>
</dbReference>
<dbReference type="SUPFAM" id="SSF57610">
    <property type="entry name" value="Thyroglobulin type-1 domain"/>
    <property type="match status" value="1"/>
</dbReference>
<dbReference type="InterPro" id="IPR036857">
    <property type="entry name" value="Thyroglobulin_1_sf"/>
</dbReference>
<dbReference type="InterPro" id="IPR036880">
    <property type="entry name" value="Kunitz_BPTI_sf"/>
</dbReference>
<keyword evidence="5" id="KW-1185">Reference proteome</keyword>
<dbReference type="Pfam" id="PF00014">
    <property type="entry name" value="Kunitz_BPTI"/>
    <property type="match status" value="1"/>
</dbReference>
<dbReference type="InterPro" id="IPR052861">
    <property type="entry name" value="BPTI/Kunitz_domain"/>
</dbReference>
<dbReference type="InterPro" id="IPR002223">
    <property type="entry name" value="Kunitz_BPTI"/>
</dbReference>